<sequence>MKDNILENEINITEIIKEVEIQKKENIIDKINNYLDINNFEYAKRLAEELIKKEPKYKEAYLVLSDIYYEEENYKAVIDILSKGLNYINNDKDLLENKIEALTSLYKYEEAKATINGLINLGNADSSIYGQFGVILSMEGKYKEALEQYKKAISLNYNDIASMINMSITYKAMYLYDDAINILERALTVKKDNNILSRINDIKIIKEKSNFYAGKLTPIQANPDRFNLLVPENFNAKIENGILKIENENNSISIMISYESLNLKNEEINNIINDFKTKCGEIYSIVSPLSIENRKEYNDTFANIIFTSKIKNNYTFNAMAIAIKNKESIILTLSSSVYISNRLISFAKNIINSLYFK</sequence>
<proteinExistence type="predicted"/>
<dbReference type="RefSeq" id="WP_147758116.1">
    <property type="nucleotide sequence ID" value="NZ_SAXT01000003.1"/>
</dbReference>
<dbReference type="InterPro" id="IPR019734">
    <property type="entry name" value="TPR_rpt"/>
</dbReference>
<keyword evidence="1" id="KW-0677">Repeat</keyword>
<dbReference type="Proteomes" id="UP000325116">
    <property type="component" value="Unassembled WGS sequence"/>
</dbReference>
<name>A0A5C8CKR6_9SPIR</name>
<dbReference type="PANTHER" id="PTHR45586">
    <property type="entry name" value="TPR REPEAT-CONTAINING PROTEIN PA4667"/>
    <property type="match status" value="1"/>
</dbReference>
<evidence type="ECO:0000313" key="4">
    <source>
        <dbReference type="EMBL" id="TXJ12921.1"/>
    </source>
</evidence>
<dbReference type="EMBL" id="SAXT01000003">
    <property type="protein sequence ID" value="TXJ12921.1"/>
    <property type="molecule type" value="Genomic_DNA"/>
</dbReference>
<dbReference type="InterPro" id="IPR011990">
    <property type="entry name" value="TPR-like_helical_dom_sf"/>
</dbReference>
<organism evidence="4 5">
    <name type="scientific">Brachyspira aalborgi</name>
    <dbReference type="NCBI Taxonomy" id="29522"/>
    <lineage>
        <taxon>Bacteria</taxon>
        <taxon>Pseudomonadati</taxon>
        <taxon>Spirochaetota</taxon>
        <taxon>Spirochaetia</taxon>
        <taxon>Brachyspirales</taxon>
        <taxon>Brachyspiraceae</taxon>
        <taxon>Brachyspira</taxon>
    </lineage>
</organism>
<reference evidence="4 5" key="1">
    <citation type="journal article" date="1992" name="Lakartidningen">
        <title>[Penicillin V and not amoxicillin is the first choice preparation in acute otitis].</title>
        <authorList>
            <person name="Kamme C."/>
            <person name="Lundgren K."/>
            <person name="Prellner K."/>
        </authorList>
    </citation>
    <scope>NUCLEOTIDE SEQUENCE [LARGE SCALE GENOMIC DNA]</scope>
    <source>
        <strain evidence="4 5">W1</strain>
    </source>
</reference>
<evidence type="ECO:0000313" key="5">
    <source>
        <dbReference type="Proteomes" id="UP000325116"/>
    </source>
</evidence>
<evidence type="ECO:0000256" key="1">
    <source>
        <dbReference type="ARBA" id="ARBA00022737"/>
    </source>
</evidence>
<dbReference type="PANTHER" id="PTHR45586:SF1">
    <property type="entry name" value="LIPOPOLYSACCHARIDE ASSEMBLY PROTEIN B"/>
    <property type="match status" value="1"/>
</dbReference>
<evidence type="ECO:0000256" key="3">
    <source>
        <dbReference type="PROSITE-ProRule" id="PRU00339"/>
    </source>
</evidence>
<dbReference type="Gene3D" id="1.25.40.10">
    <property type="entry name" value="Tetratricopeptide repeat domain"/>
    <property type="match status" value="1"/>
</dbReference>
<accession>A0A5C8CKR6</accession>
<keyword evidence="2 3" id="KW-0802">TPR repeat</keyword>
<feature type="repeat" description="TPR" evidence="3">
    <location>
        <begin position="126"/>
        <end position="159"/>
    </location>
</feature>
<evidence type="ECO:0000256" key="2">
    <source>
        <dbReference type="ARBA" id="ARBA00022803"/>
    </source>
</evidence>
<dbReference type="SMART" id="SM00028">
    <property type="entry name" value="TPR"/>
    <property type="match status" value="3"/>
</dbReference>
<dbReference type="Pfam" id="PF13374">
    <property type="entry name" value="TPR_10"/>
    <property type="match status" value="1"/>
</dbReference>
<dbReference type="PROSITE" id="PS50005">
    <property type="entry name" value="TPR"/>
    <property type="match status" value="1"/>
</dbReference>
<dbReference type="InterPro" id="IPR051012">
    <property type="entry name" value="CellSynth/LPSAsmb/PSIAsmb"/>
</dbReference>
<protein>
    <submittedName>
        <fullName evidence="4">Tetratricopeptide repeat protein</fullName>
    </submittedName>
</protein>
<gene>
    <name evidence="4" type="ORF">EPJ80_04800</name>
</gene>
<dbReference type="SUPFAM" id="SSF48452">
    <property type="entry name" value="TPR-like"/>
    <property type="match status" value="1"/>
</dbReference>
<dbReference type="AlphaFoldDB" id="A0A5C8CKR6"/>
<comment type="caution">
    <text evidence="4">The sequence shown here is derived from an EMBL/GenBank/DDBJ whole genome shotgun (WGS) entry which is preliminary data.</text>
</comment>